<evidence type="ECO:0000313" key="4">
    <source>
        <dbReference type="EMBL" id="BAP57037.1"/>
    </source>
</evidence>
<dbReference type="EMBL" id="AP014633">
    <property type="protein sequence ID" value="BAP57037.1"/>
    <property type="molecule type" value="Genomic_DNA"/>
</dbReference>
<feature type="transmembrane region" description="Helical" evidence="1">
    <location>
        <begin position="71"/>
        <end position="98"/>
    </location>
</feature>
<dbReference type="InterPro" id="IPR046278">
    <property type="entry name" value="DUF6311"/>
</dbReference>
<reference evidence="4 5" key="1">
    <citation type="journal article" date="2014" name="ISME J.">
        <title>Ecophysiology of Thioploca ingrica as revealed by the complete genome sequence supplemented with proteomic evidence.</title>
        <authorList>
            <person name="Kojima H."/>
            <person name="Ogura Y."/>
            <person name="Yamamoto N."/>
            <person name="Togashi T."/>
            <person name="Mori H."/>
            <person name="Watanabe T."/>
            <person name="Nemoto F."/>
            <person name="Kurokawa K."/>
            <person name="Hayashi T."/>
            <person name="Fukui M."/>
        </authorList>
    </citation>
    <scope>NUCLEOTIDE SEQUENCE [LARGE SCALE GENOMIC DNA]</scope>
</reference>
<dbReference type="KEGG" id="tig:THII_2740"/>
<feature type="transmembrane region" description="Helical" evidence="1">
    <location>
        <begin position="180"/>
        <end position="199"/>
    </location>
</feature>
<dbReference type="Proteomes" id="UP000031623">
    <property type="component" value="Chromosome"/>
</dbReference>
<gene>
    <name evidence="4" type="ORF">THII_2740</name>
</gene>
<organism evidence="4 5">
    <name type="scientific">Thioploca ingrica</name>
    <dbReference type="NCBI Taxonomy" id="40754"/>
    <lineage>
        <taxon>Bacteria</taxon>
        <taxon>Pseudomonadati</taxon>
        <taxon>Pseudomonadota</taxon>
        <taxon>Gammaproteobacteria</taxon>
        <taxon>Thiotrichales</taxon>
        <taxon>Thiotrichaceae</taxon>
        <taxon>Thioploca</taxon>
    </lineage>
</organism>
<evidence type="ECO:0000313" key="5">
    <source>
        <dbReference type="Proteomes" id="UP000031623"/>
    </source>
</evidence>
<feature type="transmembrane region" description="Helical" evidence="1">
    <location>
        <begin position="257"/>
        <end position="275"/>
    </location>
</feature>
<keyword evidence="1" id="KW-0812">Transmembrane</keyword>
<evidence type="ECO:0000259" key="3">
    <source>
        <dbReference type="Pfam" id="PF25853"/>
    </source>
</evidence>
<keyword evidence="1" id="KW-1133">Transmembrane helix</keyword>
<feature type="domain" description="DUF6311" evidence="2">
    <location>
        <begin position="1"/>
        <end position="297"/>
    </location>
</feature>
<feature type="transmembrane region" description="Helical" evidence="1">
    <location>
        <begin position="110"/>
        <end position="135"/>
    </location>
</feature>
<accession>A0A090AM88</accession>
<dbReference type="HOGENOM" id="CLU_023163_0_0_6"/>
<dbReference type="STRING" id="40754.THII_2740"/>
<keyword evidence="5" id="KW-1185">Reference proteome</keyword>
<dbReference type="Pfam" id="PF19830">
    <property type="entry name" value="DUF6311"/>
    <property type="match status" value="1"/>
</dbReference>
<dbReference type="InterPro" id="IPR058671">
    <property type="entry name" value="DUF6311_C"/>
</dbReference>
<feature type="transmembrane region" description="Helical" evidence="1">
    <location>
        <begin position="211"/>
        <end position="237"/>
    </location>
</feature>
<feature type="transmembrane region" description="Helical" evidence="1">
    <location>
        <begin position="41"/>
        <end position="59"/>
    </location>
</feature>
<feature type="domain" description="DUF6311" evidence="3">
    <location>
        <begin position="331"/>
        <end position="435"/>
    </location>
</feature>
<keyword evidence="1" id="KW-0472">Membrane</keyword>
<name>A0A090AM88_9GAMM</name>
<evidence type="ECO:0000256" key="1">
    <source>
        <dbReference type="SAM" id="Phobius"/>
    </source>
</evidence>
<dbReference type="Pfam" id="PF25853">
    <property type="entry name" value="DUF6311_C"/>
    <property type="match status" value="1"/>
</dbReference>
<sequence length="459" mass="51883">MQGIFAALLLRLSTKNLLLQAVGSLFFILTPILVQRIGHPALCAHWLLLAALWLYFKAWNHSSSYQKLGSWLLLISLSATIHPYLTVMMLGLAIAFYIRVGWVGTQNTFISTLLPLIALGVTALFIGWQVGYFLVSSSNLEVFGLGYYSMNLLSPFNAMGGGSALFRDIPSATEGQYEGFNYLGAGMLVLGIVAVYELNKHFVQRATLRNLLPLLVVSFLFTMLAVSNKVTVGSQVLIEWHSEWLKVLSTFRSTGRFFWPVHYLLLFTILSVLIKRNPSRTAFIYLSFGLTFQTIDLWPIYQSHRQVRWNPALHWNPQLSVWNNPLKSAIWELAAPYYRHITLFPPSACGEAAAPYQPFAYLAGHHGLTINSGQMARFDDKQTGEYCQQLLKDLQQGKVEHDTVYIVHPTYLANLQKNACCPLVCSKIDDFEVCVTEQSYLRWKGNYSQIDTLFSVKQN</sequence>
<evidence type="ECO:0008006" key="6">
    <source>
        <dbReference type="Google" id="ProtNLM"/>
    </source>
</evidence>
<dbReference type="AlphaFoldDB" id="A0A090AM88"/>
<proteinExistence type="predicted"/>
<evidence type="ECO:0000259" key="2">
    <source>
        <dbReference type="Pfam" id="PF19830"/>
    </source>
</evidence>
<feature type="transmembrane region" description="Helical" evidence="1">
    <location>
        <begin position="17"/>
        <end position="34"/>
    </location>
</feature>
<protein>
    <recommendedName>
        <fullName evidence="6">Glycosyltransferase RgtA/B/C/D-like domain-containing protein</fullName>
    </recommendedName>
</protein>